<dbReference type="EMBL" id="JACAGC010000017">
    <property type="protein sequence ID" value="KAF6305834.1"/>
    <property type="molecule type" value="Genomic_DNA"/>
</dbReference>
<keyword evidence="6" id="KW-1185">Reference proteome</keyword>
<dbReference type="Gene3D" id="1.20.5.1700">
    <property type="match status" value="1"/>
</dbReference>
<keyword evidence="2" id="KW-1133">Transmembrane helix</keyword>
<reference evidence="5" key="6">
    <citation type="submission" date="2025-05" db="UniProtKB">
        <authorList>
            <consortium name="Ensembl"/>
        </authorList>
    </citation>
    <scope>IDENTIFICATION</scope>
</reference>
<evidence type="ECO:0000313" key="3">
    <source>
        <dbReference type="EMBL" id="KAF6305834.1"/>
    </source>
</evidence>
<feature type="region of interest" description="Disordered" evidence="1">
    <location>
        <begin position="139"/>
        <end position="160"/>
    </location>
</feature>
<dbReference type="Pfam" id="PF16716">
    <property type="entry name" value="BST2"/>
    <property type="match status" value="1"/>
</dbReference>
<dbReference type="AlphaFoldDB" id="A0A671FI43"/>
<dbReference type="InterPro" id="IPR024886">
    <property type="entry name" value="BST2"/>
</dbReference>
<dbReference type="CTD" id="684"/>
<reference evidence="5 6" key="3">
    <citation type="submission" date="2018-12" db="EMBL/GenBank/DDBJ databases">
        <title>G10K-VGP greater horseshoe bat female genome, primary haplotype.</title>
        <authorList>
            <person name="Teeling E."/>
            <person name="Myers G."/>
            <person name="Vernes S."/>
            <person name="Pippel M."/>
            <person name="Winkler S."/>
            <person name="Fedrigo O."/>
            <person name="Rhie A."/>
            <person name="Koren S."/>
            <person name="Phillippy A."/>
            <person name="Lewin H."/>
            <person name="Damas J."/>
            <person name="Howe K."/>
            <person name="Mountcastle J."/>
            <person name="Jarvis E.D."/>
        </authorList>
    </citation>
    <scope>NUCLEOTIDE SEQUENCE [LARGE SCALE GENOMIC DNA]</scope>
</reference>
<proteinExistence type="evidence at transcript level"/>
<dbReference type="Proteomes" id="UP000585614">
    <property type="component" value="Unassembled WGS sequence"/>
</dbReference>
<dbReference type="GO" id="GO:0045087">
    <property type="term" value="P:innate immune response"/>
    <property type="evidence" value="ECO:0007669"/>
    <property type="project" value="TreeGrafter"/>
</dbReference>
<evidence type="ECO:0000256" key="1">
    <source>
        <dbReference type="SAM" id="MobiDB-lite"/>
    </source>
</evidence>
<dbReference type="GeneTree" id="ENSGT00390000013782"/>
<dbReference type="GeneID" id="117037477"/>
<accession>A0A671FI43</accession>
<dbReference type="PANTHER" id="PTHR15190">
    <property type="entry name" value="BONE MARROW STROMAL ANTIGEN 2"/>
    <property type="match status" value="1"/>
</dbReference>
<dbReference type="KEGG" id="rfq:117037477"/>
<evidence type="ECO:0000313" key="6">
    <source>
        <dbReference type="Proteomes" id="UP000472240"/>
    </source>
</evidence>
<dbReference type="Ensembl" id="ENSRFET00010027589.1">
    <property type="protein sequence ID" value="ENSRFEP00010025387.1"/>
    <property type="gene ID" value="ENSRFEG00010016869.1"/>
</dbReference>
<dbReference type="Proteomes" id="UP000472240">
    <property type="component" value="Chromosome 18"/>
</dbReference>
<gene>
    <name evidence="5" type="primary">BST2</name>
    <name evidence="3" type="ORF">mRhiFer1_001609</name>
</gene>
<dbReference type="GO" id="GO:0009986">
    <property type="term" value="C:cell surface"/>
    <property type="evidence" value="ECO:0007669"/>
    <property type="project" value="TreeGrafter"/>
</dbReference>
<evidence type="ECO:0000313" key="7">
    <source>
        <dbReference type="Proteomes" id="UP000585614"/>
    </source>
</evidence>
<sequence>MAPISCHYRPVPMGDKLNSVLGGRKAPCWLVIMLVVGVGILLVPLSIFAVKANRESCKDGLLAEQKCQNLTHLLEHQLTQAHNLLLKMKNQTATCNQTVVTLKASLEAEKAQGPKQQELLQELQGEIKKLKQKLQDTTTELKQLRKKNEASEEGKGSTSSGNTINPLVIHVLLTLSLRALLA</sequence>
<dbReference type="GO" id="GO:0051607">
    <property type="term" value="P:defense response to virus"/>
    <property type="evidence" value="ECO:0007669"/>
    <property type="project" value="InterPro"/>
</dbReference>
<dbReference type="RefSeq" id="XP_032989378.1">
    <property type="nucleotide sequence ID" value="XM_033133487.1"/>
</dbReference>
<reference evidence="4" key="5">
    <citation type="submission" date="2020-04" db="EMBL/GenBank/DDBJ databases">
        <title>Bats Possess Unique Variants of the Antiviral Restriction Factor Tetherin.</title>
        <authorList>
            <person name="Hayward J.A."/>
            <person name="Tachedjian M."/>
            <person name="Johnson A."/>
            <person name="Gordon T.B."/>
            <person name="Cui J."/>
            <person name="Marsh G.A."/>
            <person name="Baker M.L."/>
            <person name="Wang L.-F."/>
            <person name="Tachedjian G."/>
        </authorList>
    </citation>
    <scope>NUCLEOTIDE SEQUENCE</scope>
</reference>
<dbReference type="OrthoDB" id="9635065at2759"/>
<dbReference type="EMBL" id="MT274399">
    <property type="protein sequence ID" value="QWX94045.1"/>
    <property type="molecule type" value="mRNA"/>
</dbReference>
<evidence type="ECO:0000256" key="2">
    <source>
        <dbReference type="SAM" id="Phobius"/>
    </source>
</evidence>
<reference evidence="5 6" key="1">
    <citation type="journal article" date="2015" name="Annu Rev Anim Biosci">
        <title>The Genome 10K Project: a way forward.</title>
        <authorList>
            <person name="Koepfli K.P."/>
            <person name="Paten B."/>
            <person name="O'Brien S.J."/>
            <person name="Koepfli K.P."/>
            <person name="Paten B."/>
            <person name="Antunes A."/>
            <person name="Belov K."/>
            <person name="Bustamante C."/>
            <person name="Castoe T.A."/>
            <person name="Clawson H."/>
            <person name="Crawford A.J."/>
            <person name="Diekhans M."/>
            <person name="Distel D."/>
            <person name="Durbin R."/>
            <person name="Earl D."/>
            <person name="Fujita M.K."/>
            <person name="Gamble T."/>
            <person name="Georges A."/>
            <person name="Gemmell N."/>
            <person name="Gilbert M.T."/>
            <person name="Graves J.M."/>
            <person name="Green R.E."/>
            <person name="Hickey G."/>
            <person name="Jarvis E.D."/>
            <person name="Johnson W."/>
            <person name="Komissarov A."/>
            <person name="Korf I."/>
            <person name="Kuhn R."/>
            <person name="Larkin D.M."/>
            <person name="Lewin H."/>
            <person name="Lopez J.V."/>
            <person name="Ma J."/>
            <person name="Marques-Bonet T."/>
            <person name="Miller W."/>
            <person name="Murphy R."/>
            <person name="Pevzner P."/>
            <person name="Shapiro B."/>
            <person name="Steiner C."/>
            <person name="Tamazian G."/>
            <person name="Venkatesh B."/>
            <person name="Wang J."/>
            <person name="Wayne R."/>
            <person name="Wiley E."/>
            <person name="Yang H."/>
            <person name="Zhang G."/>
            <person name="Haussler D."/>
            <person name="Ryder O."/>
            <person name="O'Brien S.J."/>
        </authorList>
    </citation>
    <scope>NUCLEOTIDE SEQUENCE</scope>
</reference>
<feature type="compositionally biased region" description="Basic and acidic residues" evidence="1">
    <location>
        <begin position="142"/>
        <end position="155"/>
    </location>
</feature>
<dbReference type="PANTHER" id="PTHR15190:SF1">
    <property type="entry name" value="BONE MARROW STROMAL ANTIGEN 2"/>
    <property type="match status" value="1"/>
</dbReference>
<keyword evidence="2" id="KW-0472">Membrane</keyword>
<organism evidence="5 6">
    <name type="scientific">Rhinolophus ferrumequinum</name>
    <name type="common">Greater horseshoe bat</name>
    <dbReference type="NCBI Taxonomy" id="59479"/>
    <lineage>
        <taxon>Eukaryota</taxon>
        <taxon>Metazoa</taxon>
        <taxon>Chordata</taxon>
        <taxon>Craniata</taxon>
        <taxon>Vertebrata</taxon>
        <taxon>Euteleostomi</taxon>
        <taxon>Mammalia</taxon>
        <taxon>Eutheria</taxon>
        <taxon>Laurasiatheria</taxon>
        <taxon>Chiroptera</taxon>
        <taxon>Yinpterochiroptera</taxon>
        <taxon>Rhinolophoidea</taxon>
        <taxon>Rhinolophidae</taxon>
        <taxon>Rhinolophinae</taxon>
        <taxon>Rhinolophus</taxon>
    </lineage>
</organism>
<evidence type="ECO:0000313" key="5">
    <source>
        <dbReference type="Ensembl" id="ENSRFEP00010025387.1"/>
    </source>
</evidence>
<dbReference type="OMA" id="DYCRVPM"/>
<protein>
    <submittedName>
        <fullName evidence="4">BST-2</fullName>
    </submittedName>
    <submittedName>
        <fullName evidence="3">Bone marrow stromal cell antigen 2</fullName>
    </submittedName>
</protein>
<reference evidence="3 7" key="4">
    <citation type="journal article" date="2020" name="Nature">
        <title>Six reference-quality genomes reveal evolution of bat adaptations.</title>
        <authorList>
            <person name="Jebb D."/>
            <person name="Huang Z."/>
            <person name="Pippel M."/>
            <person name="Hughes G.M."/>
            <person name="Lavrichenko K."/>
            <person name="Devanna P."/>
            <person name="Winkler S."/>
            <person name="Jermiin L.S."/>
            <person name="Skirmuntt E.C."/>
            <person name="Katzourakis A."/>
            <person name="Burkitt-Gray L."/>
            <person name="Ray D.A."/>
            <person name="Sullivan K.A.M."/>
            <person name="Roscito J.G."/>
            <person name="Kirilenko B.M."/>
            <person name="Davalos L.M."/>
            <person name="Corthals A.P."/>
            <person name="Power M.L."/>
            <person name="Jones G."/>
            <person name="Ransome R.D."/>
            <person name="Dechmann D.K.N."/>
            <person name="Locatelli A.G."/>
            <person name="Puechmaille S.J."/>
            <person name="Fedrigo O."/>
            <person name="Jarvis E.D."/>
            <person name="Hiller M."/>
            <person name="Vernes S.C."/>
            <person name="Myers E.W."/>
            <person name="Teeling E.C."/>
        </authorList>
    </citation>
    <scope>NUCLEOTIDE SEQUENCE [LARGE SCALE GENOMIC DNA]</scope>
    <source>
        <strain evidence="3">MRhiFer1</strain>
        <tissue evidence="3">Lung</tissue>
    </source>
</reference>
<name>A0A671FI43_RHIFE</name>
<evidence type="ECO:0000313" key="4">
    <source>
        <dbReference type="EMBL" id="QWX94045.1"/>
    </source>
</evidence>
<dbReference type="GO" id="GO:0005794">
    <property type="term" value="C:Golgi apparatus"/>
    <property type="evidence" value="ECO:0007669"/>
    <property type="project" value="TreeGrafter"/>
</dbReference>
<dbReference type="GO" id="GO:0008191">
    <property type="term" value="F:metalloendopeptidase inhibitor activity"/>
    <property type="evidence" value="ECO:0007669"/>
    <property type="project" value="TreeGrafter"/>
</dbReference>
<reference evidence="5 6" key="2">
    <citation type="journal article" date="2018" name="Annu Rev Anim Biosci">
        <title>Bat Biology, Genomes, and the Bat1K Project: To Generate Chromosome-Level Genomes for All Living Bat Species.</title>
        <authorList>
            <person name="Teeling E.C."/>
            <person name="Vernes S.C."/>
            <person name="Davalos L.M."/>
            <person name="Ray D.A."/>
            <person name="Gilbert M.T.P."/>
            <person name="Myers E."/>
        </authorList>
    </citation>
    <scope>NUCLEOTIDE SEQUENCE</scope>
</reference>
<feature type="transmembrane region" description="Helical" evidence="2">
    <location>
        <begin position="29"/>
        <end position="50"/>
    </location>
</feature>
<keyword evidence="2" id="KW-0812">Transmembrane</keyword>